<dbReference type="EMBL" id="NPEA01000011">
    <property type="protein sequence ID" value="PJZ75674.1"/>
    <property type="molecule type" value="Genomic_DNA"/>
</dbReference>
<dbReference type="OrthoDB" id="345681at2"/>
<accession>A0A2M9ZUK1</accession>
<dbReference type="RefSeq" id="WP_100769961.1">
    <property type="nucleotide sequence ID" value="NZ_NPEA01000011.1"/>
</dbReference>
<sequence length="109" mass="12600">MKSFRQINSAEERLLVFLLKKSNLSKYVDLDASKLKVQEMDDGGMGSLFFLANNEGRRMNKSIASLSFYDIDGIEVSVTLNIDQYGDLYELDLWKVDFSKLKKIPEFFE</sequence>
<dbReference type="Proteomes" id="UP000231843">
    <property type="component" value="Unassembled WGS sequence"/>
</dbReference>
<dbReference type="AlphaFoldDB" id="A0A2M9ZUK1"/>
<evidence type="ECO:0000259" key="1">
    <source>
        <dbReference type="Pfam" id="PF22480"/>
    </source>
</evidence>
<name>A0A2M9ZUK1_9LEPT</name>
<protein>
    <recommendedName>
        <fullName evidence="1">DUF6984 domain-containing protein</fullName>
    </recommendedName>
</protein>
<reference evidence="2 3" key="1">
    <citation type="submission" date="2017-07" db="EMBL/GenBank/DDBJ databases">
        <title>Leptospira spp. isolated from tropical soils.</title>
        <authorList>
            <person name="Thibeaux R."/>
            <person name="Iraola G."/>
            <person name="Ferres I."/>
            <person name="Bierque E."/>
            <person name="Girault D."/>
            <person name="Soupe-Gilbert M.-E."/>
            <person name="Picardeau M."/>
            <person name="Goarant C."/>
        </authorList>
    </citation>
    <scope>NUCLEOTIDE SEQUENCE [LARGE SCALE GENOMIC DNA]</scope>
    <source>
        <strain evidence="2 3">ES4-C-A1</strain>
    </source>
</reference>
<keyword evidence="3" id="KW-1185">Reference proteome</keyword>
<organism evidence="2 3">
    <name type="scientific">Leptospira neocaledonica</name>
    <dbReference type="NCBI Taxonomy" id="2023192"/>
    <lineage>
        <taxon>Bacteria</taxon>
        <taxon>Pseudomonadati</taxon>
        <taxon>Spirochaetota</taxon>
        <taxon>Spirochaetia</taxon>
        <taxon>Leptospirales</taxon>
        <taxon>Leptospiraceae</taxon>
        <taxon>Leptospira</taxon>
    </lineage>
</organism>
<dbReference type="Pfam" id="PF22480">
    <property type="entry name" value="DUF6984"/>
    <property type="match status" value="1"/>
</dbReference>
<feature type="domain" description="DUF6984" evidence="1">
    <location>
        <begin position="5"/>
        <end position="105"/>
    </location>
</feature>
<comment type="caution">
    <text evidence="2">The sequence shown here is derived from an EMBL/GenBank/DDBJ whole genome shotgun (WGS) entry which is preliminary data.</text>
</comment>
<dbReference type="InterPro" id="IPR054253">
    <property type="entry name" value="DUF6984"/>
</dbReference>
<gene>
    <name evidence="2" type="ORF">CH365_18215</name>
</gene>
<evidence type="ECO:0000313" key="3">
    <source>
        <dbReference type="Proteomes" id="UP000231843"/>
    </source>
</evidence>
<evidence type="ECO:0000313" key="2">
    <source>
        <dbReference type="EMBL" id="PJZ75674.1"/>
    </source>
</evidence>
<proteinExistence type="predicted"/>